<feature type="signal peptide" evidence="1">
    <location>
        <begin position="1"/>
        <end position="20"/>
    </location>
</feature>
<evidence type="ECO:0000313" key="3">
    <source>
        <dbReference type="EMBL" id="PPE72321.1"/>
    </source>
</evidence>
<dbReference type="Gene3D" id="3.20.20.10">
    <property type="entry name" value="Alanine racemase"/>
    <property type="match status" value="1"/>
</dbReference>
<dbReference type="AlphaFoldDB" id="A0A2S5TBD4"/>
<dbReference type="GO" id="GO:0008721">
    <property type="term" value="F:D-serine ammonia-lyase activity"/>
    <property type="evidence" value="ECO:0007669"/>
    <property type="project" value="TreeGrafter"/>
</dbReference>
<dbReference type="InterPro" id="IPR029066">
    <property type="entry name" value="PLP-binding_barrel"/>
</dbReference>
<proteinExistence type="predicted"/>
<feature type="domain" description="Alanine racemase N-terminal" evidence="2">
    <location>
        <begin position="53"/>
        <end position="287"/>
    </location>
</feature>
<name>A0A2S5TBD4_9GAMM</name>
<evidence type="ECO:0000313" key="4">
    <source>
        <dbReference type="Proteomes" id="UP000238220"/>
    </source>
</evidence>
<evidence type="ECO:0000256" key="1">
    <source>
        <dbReference type="SAM" id="SignalP"/>
    </source>
</evidence>
<sequence length="420" mass="46640">MKRRHFVIGAAALGAGAALALRPRAEAQPHDDYFRALNQELRRNGPARPCLLIDLDRLDRNIAAVMASVRAPRHYRVVEKSLPSPKLLEYIMGKAGTNRLMSFHQPFANADARLFPACDILAGKPLPVRSAERFYRELQGSFDPARQMQWLVDTPERLRQYLELAQGLGTRLRINIEIDVGLHRGGVADDGTLAGMLALVEAQPQRLEFAGFMGYDPHVTALPCFAGSREELFADAMRRYGERVDFLRRQHPALWHEGLTLNTAGSPTYKLHEQENLCNDISVGSALLKPTHFDIDTLAEHVPAAFIATPVLKAVGPLSLPALDGLSRLARAWDPNAREMFFVYGGNWRADYESPRGLRRNGLYGQSSNQENVTASPGTGLSVDDHVFLRPQQSEAVLLEFGDLLAVRGGRIVEQWPVLA</sequence>
<evidence type="ECO:0000259" key="2">
    <source>
        <dbReference type="Pfam" id="PF01168"/>
    </source>
</evidence>
<accession>A0A2S5TBD4</accession>
<dbReference type="Proteomes" id="UP000238220">
    <property type="component" value="Unassembled WGS sequence"/>
</dbReference>
<dbReference type="EMBL" id="PSNW01000013">
    <property type="protein sequence ID" value="PPE72321.1"/>
    <property type="molecule type" value="Genomic_DNA"/>
</dbReference>
<keyword evidence="4" id="KW-1185">Reference proteome</keyword>
<dbReference type="PROSITE" id="PS51318">
    <property type="entry name" value="TAT"/>
    <property type="match status" value="1"/>
</dbReference>
<reference evidence="3 4" key="1">
    <citation type="submission" date="2018-02" db="EMBL/GenBank/DDBJ databases">
        <title>Genome sequencing of Solimonas sp. HR-BB.</title>
        <authorList>
            <person name="Lee Y."/>
            <person name="Jeon C.O."/>
        </authorList>
    </citation>
    <scope>NUCLEOTIDE SEQUENCE [LARGE SCALE GENOMIC DNA]</scope>
    <source>
        <strain evidence="3 4">HR-BB</strain>
    </source>
</reference>
<protein>
    <submittedName>
        <fullName evidence="3">Alanine racemase</fullName>
    </submittedName>
</protein>
<dbReference type="CDD" id="cd06814">
    <property type="entry name" value="PLPDE_III_DSD_D-TA_like_3"/>
    <property type="match status" value="1"/>
</dbReference>
<dbReference type="GO" id="GO:0036088">
    <property type="term" value="P:D-serine catabolic process"/>
    <property type="evidence" value="ECO:0007669"/>
    <property type="project" value="TreeGrafter"/>
</dbReference>
<feature type="chain" id="PRO_5015708006" evidence="1">
    <location>
        <begin position="21"/>
        <end position="420"/>
    </location>
</feature>
<dbReference type="InterPro" id="IPR001608">
    <property type="entry name" value="Ala_racemase_N"/>
</dbReference>
<organism evidence="3 4">
    <name type="scientific">Solimonas fluminis</name>
    <dbReference type="NCBI Taxonomy" id="2086571"/>
    <lineage>
        <taxon>Bacteria</taxon>
        <taxon>Pseudomonadati</taxon>
        <taxon>Pseudomonadota</taxon>
        <taxon>Gammaproteobacteria</taxon>
        <taxon>Nevskiales</taxon>
        <taxon>Nevskiaceae</taxon>
        <taxon>Solimonas</taxon>
    </lineage>
</organism>
<dbReference type="PANTHER" id="PTHR28004">
    <property type="entry name" value="ZGC:162816-RELATED"/>
    <property type="match status" value="1"/>
</dbReference>
<gene>
    <name evidence="3" type="ORF">C3942_18575</name>
</gene>
<dbReference type="OrthoDB" id="339576at2"/>
<dbReference type="Pfam" id="PF01168">
    <property type="entry name" value="Ala_racemase_N"/>
    <property type="match status" value="1"/>
</dbReference>
<dbReference type="PANTHER" id="PTHR28004:SF2">
    <property type="entry name" value="D-SERINE DEHYDRATASE"/>
    <property type="match status" value="1"/>
</dbReference>
<dbReference type="InterPro" id="IPR006311">
    <property type="entry name" value="TAT_signal"/>
</dbReference>
<dbReference type="InterPro" id="IPR051466">
    <property type="entry name" value="D-amino_acid_metab_enzyme"/>
</dbReference>
<comment type="caution">
    <text evidence="3">The sequence shown here is derived from an EMBL/GenBank/DDBJ whole genome shotgun (WGS) entry which is preliminary data.</text>
</comment>
<dbReference type="RefSeq" id="WP_104231870.1">
    <property type="nucleotide sequence ID" value="NZ_PSNW01000013.1"/>
</dbReference>
<dbReference type="SUPFAM" id="SSF51419">
    <property type="entry name" value="PLP-binding barrel"/>
    <property type="match status" value="1"/>
</dbReference>
<keyword evidence="1" id="KW-0732">Signal</keyword>